<feature type="region of interest" description="Disordered" evidence="2">
    <location>
        <begin position="516"/>
        <end position="538"/>
    </location>
</feature>
<dbReference type="GeneID" id="25267269"/>
<dbReference type="HOGENOM" id="CLU_364541_0_0_1"/>
<evidence type="ECO:0000256" key="2">
    <source>
        <dbReference type="SAM" id="MobiDB-lite"/>
    </source>
</evidence>
<sequence length="766" mass="83616">MRWSMTGDGTTNMQEELQDQGDTLLVSVAARSLLALARQLAVPCLFAGDTWRFEQQTLLAGEHWQQRTLPSLLSKVNAELRALEDHWRDARFQQQQQQQQVAQDASSITDALRLIIKASAKYVPPQRIALPSHGINPNGKGNASVNDDTGDNEEGVKDSHDWLAPDLLDSFIGNRQNRTLAQVICDRASILLSSLPVPTNTSESSGSAAYARSLLSTYIKHLYSASPSSSSVDRDTGRAKAPREHLSHSGAANWDVLGTAGGWDNVAWKGGMLSSAAELVLTADIEVTDGDGSADEKAFTLLRHRHDGIGAPNVFAWAVRTVAAPLPTPALDPHQQGCEKEREFWEAAWPLIIPPLLTMLDDSSLHSRIMATRIFYYGLLELPLRKLQLVEPASVGSSASEVPIAPPILLLIRTGLHPLVASSLSASLTYFSDPLSYLALPDTLYAARALALLVTQPEAVQLKVQSGRAGFAARTGKEASKDSRVQRFEEICKLLSEGVLRPWTYISLPRKQAGTHTSSATRAVAEEEGSPHEQQGFDAKPVSSSNLLMLALLRSATQLFMDAGPAGCARYLDVSIEFLCALLLEREPVARHKNDREHSGKRQSDAESSTSVAEVLLAYETVRVILAIVETCTAHLFPAPDDTASRPALEEEREDKEIGQDTEPIAPIPLLPPNLEDRASDVVFAASMAWVKFGLFDEQQDEKKEELASSCLMNAEIRHSAALVILTHALKRLVNQLLRAMPTLETKFAKGIVTLDDRMAGLFAHQ</sequence>
<proteinExistence type="inferred from homology"/>
<dbReference type="STRING" id="1037660.A0A066VMU7"/>
<dbReference type="Pfam" id="PF10521">
    <property type="entry name" value="Tti2"/>
    <property type="match status" value="1"/>
</dbReference>
<name>A0A066VMU7_TILAU</name>
<dbReference type="OrthoDB" id="3366943at2759"/>
<dbReference type="InterPro" id="IPR018870">
    <property type="entry name" value="Tti2"/>
</dbReference>
<comment type="caution">
    <text evidence="3">The sequence shown here is derived from an EMBL/GenBank/DDBJ whole genome shotgun (WGS) entry which is preliminary data.</text>
</comment>
<dbReference type="GO" id="GO:0110078">
    <property type="term" value="C:TTT Hsp90 cochaperone complex"/>
    <property type="evidence" value="ECO:0007669"/>
    <property type="project" value="InterPro"/>
</dbReference>
<feature type="region of interest" description="Disordered" evidence="2">
    <location>
        <begin position="129"/>
        <end position="158"/>
    </location>
</feature>
<gene>
    <name evidence="3" type="ORF">K437DRAFT_295568</name>
</gene>
<protein>
    <submittedName>
        <fullName evidence="3">Uncharacterized protein</fullName>
    </submittedName>
</protein>
<evidence type="ECO:0000313" key="3">
    <source>
        <dbReference type="EMBL" id="KDN41613.1"/>
    </source>
</evidence>
<comment type="similarity">
    <text evidence="1">Belongs to the TTI2 family.</text>
</comment>
<dbReference type="InParanoid" id="A0A066VMU7"/>
<keyword evidence="4" id="KW-1185">Reference proteome</keyword>
<evidence type="ECO:0000313" key="4">
    <source>
        <dbReference type="Proteomes" id="UP000027361"/>
    </source>
</evidence>
<reference evidence="3 4" key="1">
    <citation type="submission" date="2014-05" db="EMBL/GenBank/DDBJ databases">
        <title>Draft genome sequence of a rare smut relative, Tilletiaria anomala UBC 951.</title>
        <authorList>
            <consortium name="DOE Joint Genome Institute"/>
            <person name="Toome M."/>
            <person name="Kuo A."/>
            <person name="Henrissat B."/>
            <person name="Lipzen A."/>
            <person name="Tritt A."/>
            <person name="Yoshinaga Y."/>
            <person name="Zane M."/>
            <person name="Barry K."/>
            <person name="Grigoriev I.V."/>
            <person name="Spatafora J.W."/>
            <person name="Aimea M.C."/>
        </authorList>
    </citation>
    <scope>NUCLEOTIDE SEQUENCE [LARGE SCALE GENOMIC DNA]</scope>
    <source>
        <strain evidence="3 4">UBC 951</strain>
    </source>
</reference>
<feature type="compositionally biased region" description="Basic and acidic residues" evidence="2">
    <location>
        <begin position="232"/>
        <end position="246"/>
    </location>
</feature>
<dbReference type="RefSeq" id="XP_013241781.1">
    <property type="nucleotide sequence ID" value="XM_013386327.1"/>
</dbReference>
<feature type="region of interest" description="Disordered" evidence="2">
    <location>
        <begin position="226"/>
        <end position="246"/>
    </location>
</feature>
<evidence type="ECO:0000256" key="1">
    <source>
        <dbReference type="ARBA" id="ARBA00034736"/>
    </source>
</evidence>
<organism evidence="3 4">
    <name type="scientific">Tilletiaria anomala (strain ATCC 24038 / CBS 436.72 / UBC 951)</name>
    <dbReference type="NCBI Taxonomy" id="1037660"/>
    <lineage>
        <taxon>Eukaryota</taxon>
        <taxon>Fungi</taxon>
        <taxon>Dikarya</taxon>
        <taxon>Basidiomycota</taxon>
        <taxon>Ustilaginomycotina</taxon>
        <taxon>Exobasidiomycetes</taxon>
        <taxon>Georgefischeriales</taxon>
        <taxon>Tilletiariaceae</taxon>
        <taxon>Tilletiaria</taxon>
    </lineage>
</organism>
<feature type="region of interest" description="Disordered" evidence="2">
    <location>
        <begin position="640"/>
        <end position="671"/>
    </location>
</feature>
<dbReference type="EMBL" id="JMSN01000078">
    <property type="protein sequence ID" value="KDN41613.1"/>
    <property type="molecule type" value="Genomic_DNA"/>
</dbReference>
<accession>A0A066VMU7</accession>
<dbReference type="Proteomes" id="UP000027361">
    <property type="component" value="Unassembled WGS sequence"/>
</dbReference>
<dbReference type="AlphaFoldDB" id="A0A066VMU7"/>